<name>A0A540X9G5_9BACT</name>
<evidence type="ECO:0000313" key="2">
    <source>
        <dbReference type="Proteomes" id="UP000315369"/>
    </source>
</evidence>
<reference evidence="1 2" key="1">
    <citation type="submission" date="2019-06" db="EMBL/GenBank/DDBJ databases">
        <authorList>
            <person name="Livingstone P."/>
            <person name="Whitworth D."/>
        </authorList>
    </citation>
    <scope>NUCLEOTIDE SEQUENCE [LARGE SCALE GENOMIC DNA]</scope>
    <source>
        <strain evidence="1 2">AM401</strain>
    </source>
</reference>
<keyword evidence="2" id="KW-1185">Reference proteome</keyword>
<proteinExistence type="predicted"/>
<accession>A0A540X9G5</accession>
<comment type="caution">
    <text evidence="1">The sequence shown here is derived from an EMBL/GenBank/DDBJ whole genome shotgun (WGS) entry which is preliminary data.</text>
</comment>
<protein>
    <submittedName>
        <fullName evidence="1">Uncharacterized protein</fullName>
    </submittedName>
</protein>
<dbReference type="EMBL" id="VIFM01000002">
    <property type="protein sequence ID" value="TQF17946.1"/>
    <property type="molecule type" value="Genomic_DNA"/>
</dbReference>
<sequence>MNGDWPDVLARIGSYLQQHHEPHPALPESGNLLVVDRKQRRIIKARSINLSSPIDHEPEETEYWRSTTVELWFGGHSDDVSIRVRMEPSKQTSVELLFSSRVHEILFGFDPDWTAIDPQAKSDFMRLCIGLAKELKATGFSCRRTDEDNLFGPPSLDVLRDYVEAGYRWLQQKQKLIVAGLAASAVLEDQFEYDFEQPPMHYRQNGYYLCDRLWPVPSFSNR</sequence>
<dbReference type="Proteomes" id="UP000315369">
    <property type="component" value="Unassembled WGS sequence"/>
</dbReference>
<organism evidence="1 2">
    <name type="scientific">Myxococcus llanfairpwllgwyngyllgogerychwyrndrobwllllantysiliogogogochensis</name>
    <dbReference type="NCBI Taxonomy" id="2590453"/>
    <lineage>
        <taxon>Bacteria</taxon>
        <taxon>Pseudomonadati</taxon>
        <taxon>Myxococcota</taxon>
        <taxon>Myxococcia</taxon>
        <taxon>Myxococcales</taxon>
        <taxon>Cystobacterineae</taxon>
        <taxon>Myxococcaceae</taxon>
        <taxon>Myxococcus</taxon>
    </lineage>
</organism>
<dbReference type="AlphaFoldDB" id="A0A540X9G5"/>
<gene>
    <name evidence="1" type="ORF">FJV41_00955</name>
</gene>
<evidence type="ECO:0000313" key="1">
    <source>
        <dbReference type="EMBL" id="TQF17946.1"/>
    </source>
</evidence>